<evidence type="ECO:0000313" key="1">
    <source>
        <dbReference type="EMBL" id="VDD87283.1"/>
    </source>
</evidence>
<evidence type="ECO:0000313" key="2">
    <source>
        <dbReference type="Proteomes" id="UP000274131"/>
    </source>
</evidence>
<dbReference type="Proteomes" id="UP000274131">
    <property type="component" value="Unassembled WGS sequence"/>
</dbReference>
<dbReference type="EMBL" id="UXUI01007379">
    <property type="protein sequence ID" value="VDD87283.1"/>
    <property type="molecule type" value="Genomic_DNA"/>
</dbReference>
<gene>
    <name evidence="1" type="ORF">EVEC_LOCUS2426</name>
</gene>
<proteinExistence type="predicted"/>
<sequence length="38" mass="4299">MFPSVHTFYGILPQRTGDAYGVDSDYHTKFDEFAAEKG</sequence>
<dbReference type="WBParaSite" id="EVEC_0000271801-mRNA-1">
    <property type="protein sequence ID" value="EVEC_0000271801-mRNA-1"/>
    <property type="gene ID" value="EVEC_0000271801"/>
</dbReference>
<organism evidence="3">
    <name type="scientific">Enterobius vermicularis</name>
    <name type="common">Human pinworm</name>
    <dbReference type="NCBI Taxonomy" id="51028"/>
    <lineage>
        <taxon>Eukaryota</taxon>
        <taxon>Metazoa</taxon>
        <taxon>Ecdysozoa</taxon>
        <taxon>Nematoda</taxon>
        <taxon>Chromadorea</taxon>
        <taxon>Rhabditida</taxon>
        <taxon>Spirurina</taxon>
        <taxon>Oxyuridomorpha</taxon>
        <taxon>Oxyuroidea</taxon>
        <taxon>Oxyuridae</taxon>
        <taxon>Enterobius</taxon>
    </lineage>
</organism>
<reference evidence="1 2" key="2">
    <citation type="submission" date="2018-10" db="EMBL/GenBank/DDBJ databases">
        <authorList>
            <consortium name="Pathogen Informatics"/>
        </authorList>
    </citation>
    <scope>NUCLEOTIDE SEQUENCE [LARGE SCALE GENOMIC DNA]</scope>
</reference>
<dbReference type="AlphaFoldDB" id="A0A0N4UYQ0"/>
<protein>
    <submittedName>
        <fullName evidence="3">Oxidoreductase</fullName>
    </submittedName>
</protein>
<evidence type="ECO:0000313" key="3">
    <source>
        <dbReference type="WBParaSite" id="EVEC_0000271801-mRNA-1"/>
    </source>
</evidence>
<reference evidence="3" key="1">
    <citation type="submission" date="2017-02" db="UniProtKB">
        <authorList>
            <consortium name="WormBaseParasite"/>
        </authorList>
    </citation>
    <scope>IDENTIFICATION</scope>
</reference>
<name>A0A0N4UYQ0_ENTVE</name>
<keyword evidence="2" id="KW-1185">Reference proteome</keyword>
<accession>A0A0N4UYQ0</accession>